<protein>
    <submittedName>
        <fullName evidence="10">7tm Odorant receptor</fullName>
    </submittedName>
</protein>
<dbReference type="GO" id="GO:0007165">
    <property type="term" value="P:signal transduction"/>
    <property type="evidence" value="ECO:0007669"/>
    <property type="project" value="UniProtKB-KW"/>
</dbReference>
<evidence type="ECO:0000256" key="2">
    <source>
        <dbReference type="ARBA" id="ARBA00022475"/>
    </source>
</evidence>
<evidence type="ECO:0000256" key="7">
    <source>
        <dbReference type="ARBA" id="ARBA00023136"/>
    </source>
</evidence>
<evidence type="ECO:0000256" key="5">
    <source>
        <dbReference type="ARBA" id="ARBA00022725"/>
    </source>
</evidence>
<comment type="caution">
    <text evidence="10">The sequence shown here is derived from an EMBL/GenBank/DDBJ whole genome shotgun (WGS) entry which is preliminary data.</text>
</comment>
<keyword evidence="2" id="KW-1003">Cell membrane</keyword>
<dbReference type="GO" id="GO:0005886">
    <property type="term" value="C:plasma membrane"/>
    <property type="evidence" value="ECO:0007669"/>
    <property type="project" value="UniProtKB-SubCell"/>
</dbReference>
<gene>
    <name evidence="10" type="ORF">QE152_g35873</name>
</gene>
<evidence type="ECO:0000256" key="4">
    <source>
        <dbReference type="ARBA" id="ARBA00022692"/>
    </source>
</evidence>
<keyword evidence="5" id="KW-0552">Olfaction</keyword>
<sequence>MGALLFDFSIYVFPVEEINFQFSDISSAIYKSLWYERSSEDRKLLLFVMIKAQSQEYVSAGGIIEININTFASIIRKVFSLYAILRNVLSK</sequence>
<evidence type="ECO:0000256" key="1">
    <source>
        <dbReference type="ARBA" id="ARBA00004651"/>
    </source>
</evidence>
<keyword evidence="6" id="KW-1133">Transmembrane helix</keyword>
<dbReference type="InterPro" id="IPR004117">
    <property type="entry name" value="7tm6_olfct_rcpt"/>
</dbReference>
<evidence type="ECO:0000313" key="11">
    <source>
        <dbReference type="Proteomes" id="UP001458880"/>
    </source>
</evidence>
<dbReference type="Proteomes" id="UP001458880">
    <property type="component" value="Unassembled WGS sequence"/>
</dbReference>
<keyword evidence="3" id="KW-0716">Sensory transduction</keyword>
<keyword evidence="4" id="KW-0812">Transmembrane</keyword>
<accession>A0AAW1IEX6</accession>
<dbReference type="Pfam" id="PF02949">
    <property type="entry name" value="7tm_6"/>
    <property type="match status" value="1"/>
</dbReference>
<evidence type="ECO:0000256" key="6">
    <source>
        <dbReference type="ARBA" id="ARBA00022989"/>
    </source>
</evidence>
<keyword evidence="11" id="KW-1185">Reference proteome</keyword>
<keyword evidence="9" id="KW-0807">Transducer</keyword>
<dbReference type="AlphaFoldDB" id="A0AAW1IEX6"/>
<keyword evidence="7" id="KW-0472">Membrane</keyword>
<evidence type="ECO:0000256" key="3">
    <source>
        <dbReference type="ARBA" id="ARBA00022606"/>
    </source>
</evidence>
<dbReference type="GO" id="GO:0005549">
    <property type="term" value="F:odorant binding"/>
    <property type="evidence" value="ECO:0007669"/>
    <property type="project" value="InterPro"/>
</dbReference>
<name>A0AAW1IEX6_POPJA</name>
<evidence type="ECO:0000256" key="8">
    <source>
        <dbReference type="ARBA" id="ARBA00023170"/>
    </source>
</evidence>
<keyword evidence="8 10" id="KW-0675">Receptor</keyword>
<organism evidence="10 11">
    <name type="scientific">Popillia japonica</name>
    <name type="common">Japanese beetle</name>
    <dbReference type="NCBI Taxonomy" id="7064"/>
    <lineage>
        <taxon>Eukaryota</taxon>
        <taxon>Metazoa</taxon>
        <taxon>Ecdysozoa</taxon>
        <taxon>Arthropoda</taxon>
        <taxon>Hexapoda</taxon>
        <taxon>Insecta</taxon>
        <taxon>Pterygota</taxon>
        <taxon>Neoptera</taxon>
        <taxon>Endopterygota</taxon>
        <taxon>Coleoptera</taxon>
        <taxon>Polyphaga</taxon>
        <taxon>Scarabaeiformia</taxon>
        <taxon>Scarabaeidae</taxon>
        <taxon>Rutelinae</taxon>
        <taxon>Popillia</taxon>
    </lineage>
</organism>
<dbReference type="PANTHER" id="PTHR21137:SF35">
    <property type="entry name" value="ODORANT RECEPTOR 19A-RELATED"/>
    <property type="match status" value="1"/>
</dbReference>
<proteinExistence type="predicted"/>
<evidence type="ECO:0000313" key="10">
    <source>
        <dbReference type="EMBL" id="KAK9687973.1"/>
    </source>
</evidence>
<dbReference type="EMBL" id="JASPKY010000612">
    <property type="protein sequence ID" value="KAK9687973.1"/>
    <property type="molecule type" value="Genomic_DNA"/>
</dbReference>
<dbReference type="GO" id="GO:0004984">
    <property type="term" value="F:olfactory receptor activity"/>
    <property type="evidence" value="ECO:0007669"/>
    <property type="project" value="InterPro"/>
</dbReference>
<comment type="subcellular location">
    <subcellularLocation>
        <location evidence="1">Cell membrane</location>
        <topology evidence="1">Multi-pass membrane protein</topology>
    </subcellularLocation>
</comment>
<evidence type="ECO:0000256" key="9">
    <source>
        <dbReference type="ARBA" id="ARBA00023224"/>
    </source>
</evidence>
<dbReference type="PANTHER" id="PTHR21137">
    <property type="entry name" value="ODORANT RECEPTOR"/>
    <property type="match status" value="1"/>
</dbReference>
<reference evidence="10 11" key="1">
    <citation type="journal article" date="2024" name="BMC Genomics">
        <title>De novo assembly and annotation of Popillia japonica's genome with initial clues to its potential as an invasive pest.</title>
        <authorList>
            <person name="Cucini C."/>
            <person name="Boschi S."/>
            <person name="Funari R."/>
            <person name="Cardaioli E."/>
            <person name="Iannotti N."/>
            <person name="Marturano G."/>
            <person name="Paoli F."/>
            <person name="Bruttini M."/>
            <person name="Carapelli A."/>
            <person name="Frati F."/>
            <person name="Nardi F."/>
        </authorList>
    </citation>
    <scope>NUCLEOTIDE SEQUENCE [LARGE SCALE GENOMIC DNA]</scope>
    <source>
        <strain evidence="10">DMR45628</strain>
    </source>
</reference>